<accession>A0A266LNN3</accession>
<dbReference type="Proteomes" id="UP000216113">
    <property type="component" value="Unassembled WGS sequence"/>
</dbReference>
<sequence>MVKSNHLIEASYRLSIAEQRVVLACIAQVRRDQPVTDSVLYSVSAAEIAELSGTDPKTAYRDLSAAAARLFDRRVTILREPDGSDRIVRKRLTRWVQTVDYIDSEGRVELRFGTDMIPYLSTLSANFTRYALTDVAKMTSAYGIRLYELLVQWGKGSREISVEQLRHFLQLEERYPAIKDLKRRVLEPAVEQINIHSPLIVIWEQRKTGKKITHIKFTFTQKKSHSDTDQKTKNPKLLTESEIAKKALPGESWEAARARLKQISLKFE</sequence>
<reference evidence="3 4" key="1">
    <citation type="submission" date="2017-08" db="EMBL/GenBank/DDBJ databases">
        <title>Genomic and metabolic characterisation of spoilage-associated Pseudomonas species.</title>
        <authorList>
            <person name="Stanborough T."/>
            <person name="Fegan N."/>
            <person name="Powell S.M."/>
            <person name="Singh T."/>
            <person name="Tamplin M.L."/>
            <person name="Chandry P.S."/>
        </authorList>
    </citation>
    <scope>NUCLEOTIDE SEQUENCE [LARGE SCALE GENOMIC DNA]</scope>
    <source>
        <strain evidence="3 4">F1820</strain>
    </source>
</reference>
<dbReference type="EMBL" id="NQKL01000041">
    <property type="protein sequence ID" value="OZY39022.1"/>
    <property type="molecule type" value="Genomic_DNA"/>
</dbReference>
<name>A0A266LNN3_PSEFR</name>
<dbReference type="SUPFAM" id="SSF46785">
    <property type="entry name" value="Winged helix' DNA-binding domain"/>
    <property type="match status" value="2"/>
</dbReference>
<proteinExistence type="inferred from homology"/>
<dbReference type="Gene3D" id="1.10.10.10">
    <property type="entry name" value="Winged helix-like DNA-binding domain superfamily/Winged helix DNA-binding domain"/>
    <property type="match status" value="2"/>
</dbReference>
<feature type="domain" description="Initiator Rep protein WH1" evidence="2">
    <location>
        <begin position="2"/>
        <end position="150"/>
    </location>
</feature>
<comment type="caution">
    <text evidence="3">The sequence shown here is derived from an EMBL/GenBank/DDBJ whole genome shotgun (WGS) entry which is preliminary data.</text>
</comment>
<evidence type="ECO:0000259" key="2">
    <source>
        <dbReference type="Pfam" id="PF01051"/>
    </source>
</evidence>
<organism evidence="3 4">
    <name type="scientific">Pseudomonas fragi</name>
    <dbReference type="NCBI Taxonomy" id="296"/>
    <lineage>
        <taxon>Bacteria</taxon>
        <taxon>Pseudomonadati</taxon>
        <taxon>Pseudomonadota</taxon>
        <taxon>Gammaproteobacteria</taxon>
        <taxon>Pseudomonadales</taxon>
        <taxon>Pseudomonadaceae</taxon>
        <taxon>Pseudomonas</taxon>
    </lineage>
</organism>
<dbReference type="AlphaFoldDB" id="A0A266LNN3"/>
<evidence type="ECO:0000256" key="1">
    <source>
        <dbReference type="ARBA" id="ARBA00038283"/>
    </source>
</evidence>
<dbReference type="Pfam" id="PF21205">
    <property type="entry name" value="Rep3_C"/>
    <property type="match status" value="1"/>
</dbReference>
<dbReference type="InterPro" id="IPR036390">
    <property type="entry name" value="WH_DNA-bd_sf"/>
</dbReference>
<dbReference type="GO" id="GO:0003887">
    <property type="term" value="F:DNA-directed DNA polymerase activity"/>
    <property type="evidence" value="ECO:0007669"/>
    <property type="project" value="InterPro"/>
</dbReference>
<dbReference type="InterPro" id="IPR000525">
    <property type="entry name" value="Initiator_Rep_WH1"/>
</dbReference>
<dbReference type="Pfam" id="PF01051">
    <property type="entry name" value="Rep3_N"/>
    <property type="match status" value="1"/>
</dbReference>
<dbReference type="GO" id="GO:0006270">
    <property type="term" value="P:DNA replication initiation"/>
    <property type="evidence" value="ECO:0007669"/>
    <property type="project" value="InterPro"/>
</dbReference>
<dbReference type="InterPro" id="IPR036388">
    <property type="entry name" value="WH-like_DNA-bd_sf"/>
</dbReference>
<gene>
    <name evidence="3" type="ORF">CJF43_24380</name>
</gene>
<evidence type="ECO:0000313" key="3">
    <source>
        <dbReference type="EMBL" id="OZY39022.1"/>
    </source>
</evidence>
<evidence type="ECO:0000313" key="4">
    <source>
        <dbReference type="Proteomes" id="UP000216113"/>
    </source>
</evidence>
<comment type="similarity">
    <text evidence="1">Belongs to the initiator RepB protein family.</text>
</comment>
<protein>
    <recommendedName>
        <fullName evidence="2">Initiator Rep protein WH1 domain-containing protein</fullName>
    </recommendedName>
</protein>